<dbReference type="Proteomes" id="UP000294498">
    <property type="component" value="Unassembled WGS sequence"/>
</dbReference>
<keyword evidence="3" id="KW-0732">Signal</keyword>
<reference evidence="5 6" key="1">
    <citation type="submission" date="2019-03" db="EMBL/GenBank/DDBJ databases">
        <title>Genomic Encyclopedia of Type Strains, Phase IV (KMG-IV): sequencing the most valuable type-strain genomes for metagenomic binning, comparative biology and taxonomic classification.</title>
        <authorList>
            <person name="Goeker M."/>
        </authorList>
    </citation>
    <scope>NUCLEOTIDE SEQUENCE [LARGE SCALE GENOMIC DNA]</scope>
    <source>
        <strain evidence="5 6">DSM 100059</strain>
    </source>
</reference>
<feature type="domain" description="Carbohydrate-binding module family 96" evidence="4">
    <location>
        <begin position="149"/>
        <end position="239"/>
    </location>
</feature>
<protein>
    <recommendedName>
        <fullName evidence="4">Carbohydrate-binding module family 96 domain-containing protein</fullName>
    </recommendedName>
</protein>
<comment type="caution">
    <text evidence="5">The sequence shown here is derived from an EMBL/GenBank/DDBJ whole genome shotgun (WGS) entry which is preliminary data.</text>
</comment>
<dbReference type="AlphaFoldDB" id="A0A4R8DNB2"/>
<proteinExistence type="predicted"/>
<evidence type="ECO:0000313" key="5">
    <source>
        <dbReference type="EMBL" id="TDW99187.1"/>
    </source>
</evidence>
<dbReference type="NCBIfam" id="NF033679">
    <property type="entry name" value="DNRLRE_dom"/>
    <property type="match status" value="1"/>
</dbReference>
<dbReference type="InterPro" id="IPR055372">
    <property type="entry name" value="CBM96"/>
</dbReference>
<comment type="subcellular location">
    <subcellularLocation>
        <location evidence="1">Secreted</location>
    </subcellularLocation>
</comment>
<evidence type="ECO:0000256" key="1">
    <source>
        <dbReference type="ARBA" id="ARBA00004613"/>
    </source>
</evidence>
<dbReference type="EMBL" id="SODV01000001">
    <property type="protein sequence ID" value="TDW99187.1"/>
    <property type="molecule type" value="Genomic_DNA"/>
</dbReference>
<keyword evidence="2" id="KW-0964">Secreted</keyword>
<dbReference type="RefSeq" id="WP_133989700.1">
    <property type="nucleotide sequence ID" value="NZ_SODV01000001.1"/>
</dbReference>
<dbReference type="Pfam" id="PF24517">
    <property type="entry name" value="CBM96"/>
    <property type="match status" value="1"/>
</dbReference>
<dbReference type="GO" id="GO:0005576">
    <property type="term" value="C:extracellular region"/>
    <property type="evidence" value="ECO:0007669"/>
    <property type="project" value="UniProtKB-SubCell"/>
</dbReference>
<evidence type="ECO:0000313" key="6">
    <source>
        <dbReference type="Proteomes" id="UP000294498"/>
    </source>
</evidence>
<evidence type="ECO:0000256" key="3">
    <source>
        <dbReference type="ARBA" id="ARBA00022729"/>
    </source>
</evidence>
<dbReference type="OrthoDB" id="642527at2"/>
<keyword evidence="6" id="KW-1185">Reference proteome</keyword>
<sequence length="243" mass="26880">MKKLLLLPTLCVLIMSSQTRCVKQNTLHTTDTVTVHDTATRTLIVQPGPDDGQDVSVFNAPPGINTNQKQDPDFLAGSWTDYAQGWGQGNTRSYIEFVALDGLPDSAVIKSARLYLYGFDVNKASAIVQGNSDYPGSPYGNLGNACWLKRVLGNWNLDSITWNNMPPTTDIDEAMIPASTSQWNNNDTVDVTKLVQDIVNSGQNYGFCMQLQTEQIYRDLAFAGSRNADSTRRPKLEVTWSIH</sequence>
<gene>
    <name evidence="5" type="ORF">EDB95_0196</name>
</gene>
<organism evidence="5 6">
    <name type="scientific">Dinghuibacter silviterrae</name>
    <dbReference type="NCBI Taxonomy" id="1539049"/>
    <lineage>
        <taxon>Bacteria</taxon>
        <taxon>Pseudomonadati</taxon>
        <taxon>Bacteroidota</taxon>
        <taxon>Chitinophagia</taxon>
        <taxon>Chitinophagales</taxon>
        <taxon>Chitinophagaceae</taxon>
        <taxon>Dinghuibacter</taxon>
    </lineage>
</organism>
<evidence type="ECO:0000259" key="4">
    <source>
        <dbReference type="Pfam" id="PF24517"/>
    </source>
</evidence>
<evidence type="ECO:0000256" key="2">
    <source>
        <dbReference type="ARBA" id="ARBA00022525"/>
    </source>
</evidence>
<accession>A0A4R8DNB2</accession>
<name>A0A4R8DNB2_9BACT</name>